<name>X1KCY6_9ZZZZ</name>
<protein>
    <recommendedName>
        <fullName evidence="1">CinA C-terminal domain-containing protein</fullName>
    </recommendedName>
</protein>
<dbReference type="InterPro" id="IPR036653">
    <property type="entry name" value="CinA-like_C"/>
</dbReference>
<dbReference type="Gene3D" id="3.90.950.20">
    <property type="entry name" value="CinA-like"/>
    <property type="match status" value="1"/>
</dbReference>
<accession>X1KCY6</accession>
<dbReference type="Pfam" id="PF02464">
    <property type="entry name" value="CinA"/>
    <property type="match status" value="1"/>
</dbReference>
<dbReference type="AlphaFoldDB" id="X1KCY6"/>
<feature type="non-terminal residue" evidence="2">
    <location>
        <position position="1"/>
    </location>
</feature>
<evidence type="ECO:0000259" key="1">
    <source>
        <dbReference type="Pfam" id="PF02464"/>
    </source>
</evidence>
<dbReference type="NCBIfam" id="TIGR00199">
    <property type="entry name" value="PncC_domain"/>
    <property type="match status" value="1"/>
</dbReference>
<gene>
    <name evidence="2" type="ORF">S06H3_23117</name>
</gene>
<dbReference type="SUPFAM" id="SSF142433">
    <property type="entry name" value="CinA-like"/>
    <property type="match status" value="1"/>
</dbReference>
<reference evidence="2" key="1">
    <citation type="journal article" date="2014" name="Front. Microbiol.">
        <title>High frequency of phylogenetically diverse reductive dehalogenase-homologous genes in deep subseafloor sedimentary metagenomes.</title>
        <authorList>
            <person name="Kawai M."/>
            <person name="Futagami T."/>
            <person name="Toyoda A."/>
            <person name="Takaki Y."/>
            <person name="Nishi S."/>
            <person name="Hori S."/>
            <person name="Arai W."/>
            <person name="Tsubouchi T."/>
            <person name="Morono Y."/>
            <person name="Uchiyama I."/>
            <person name="Ito T."/>
            <person name="Fujiyama A."/>
            <person name="Inagaki F."/>
            <person name="Takami H."/>
        </authorList>
    </citation>
    <scope>NUCLEOTIDE SEQUENCE</scope>
    <source>
        <strain evidence="2">Expedition CK06-06</strain>
    </source>
</reference>
<feature type="domain" description="CinA C-terminal" evidence="1">
    <location>
        <begin position="1"/>
        <end position="112"/>
    </location>
</feature>
<comment type="caution">
    <text evidence="2">The sequence shown here is derived from an EMBL/GenBank/DDBJ whole genome shotgun (WGS) entry which is preliminary data.</text>
</comment>
<dbReference type="EMBL" id="BARV01012499">
    <property type="protein sequence ID" value="GAI04503.1"/>
    <property type="molecule type" value="Genomic_DNA"/>
</dbReference>
<proteinExistence type="predicted"/>
<sequence>KYFKGGLVAYTNEVKISYGVSTALITRHGAISPEVAGDMARVARERLGADIGVGITGVAGPTEDEGKPVGTVHIAIDDGRETRLALGIYPQLRHMVKRRATYHALFELRRTLVSTK</sequence>
<evidence type="ECO:0000313" key="2">
    <source>
        <dbReference type="EMBL" id="GAI04503.1"/>
    </source>
</evidence>
<organism evidence="2">
    <name type="scientific">marine sediment metagenome</name>
    <dbReference type="NCBI Taxonomy" id="412755"/>
    <lineage>
        <taxon>unclassified sequences</taxon>
        <taxon>metagenomes</taxon>
        <taxon>ecological metagenomes</taxon>
    </lineage>
</organism>
<dbReference type="InterPro" id="IPR008136">
    <property type="entry name" value="CinA_C"/>
</dbReference>